<keyword evidence="4" id="KW-1185">Reference proteome</keyword>
<dbReference type="InterPro" id="IPR051218">
    <property type="entry name" value="Sec_MonoDiacylglyc_Lipase"/>
</dbReference>
<reference evidence="3" key="1">
    <citation type="journal article" date="2018" name="Virology">
        <title>A giant virus infecting green algae encodes key fermentation genes.</title>
        <authorList>
            <person name="Schvarcz C.R."/>
            <person name="Steward G.F."/>
        </authorList>
    </citation>
    <scope>NUCLEOTIDE SEQUENCE [LARGE SCALE GENOMIC DNA]</scope>
</reference>
<accession>A0A2P0VMM3</accession>
<sequence length="295" mass="33955">MVGRRCISVFLCAFSYSGLQNPIDYKLPSDCYYGWKWKEIYPDLIDVTRFYCDDTDARCMCVYNLSSDWVYVVFRGTDSKQDLVVDFSVLKSEMRFLQDNGEGIDVHAGFRIQFNATIRFILNYLKKYPERKGVVCCGHSLGGALATICACYLKDEKHESNVKCINFGSPRTGNGRFAQEVNRLVEVERVVVGSDPVADIPTRLRWHHAGKKTLYSNYKRVKCVETDSWWNVIKIPNVMLLKDHGISKYVDSVSRDECEGNAPPKDAEQWTNEERLFIGLSIIMIYALFLILRKK</sequence>
<name>A0A2P0VMM3_9VIRU</name>
<dbReference type="EMBL" id="KY322437">
    <property type="protein sequence ID" value="AUF82148.1"/>
    <property type="molecule type" value="Genomic_DNA"/>
</dbReference>
<dbReference type="Proteomes" id="UP000244773">
    <property type="component" value="Segment"/>
</dbReference>
<organism evidence="3">
    <name type="scientific">Tetraselmis virus 1</name>
    <dbReference type="NCBI Taxonomy" id="2060617"/>
    <lineage>
        <taxon>Viruses</taxon>
        <taxon>Varidnaviria</taxon>
        <taxon>Bamfordvirae</taxon>
        <taxon>Nucleocytoviricota</taxon>
        <taxon>Megaviricetes</taxon>
        <taxon>Imitervirales</taxon>
        <taxon>Allomimiviridae</taxon>
        <taxon>Oceanusvirus</taxon>
        <taxon>Oceanusvirus kaneohense</taxon>
    </lineage>
</organism>
<keyword evidence="1" id="KW-1133">Transmembrane helix</keyword>
<feature type="transmembrane region" description="Helical" evidence="1">
    <location>
        <begin position="276"/>
        <end position="292"/>
    </location>
</feature>
<dbReference type="InterPro" id="IPR002921">
    <property type="entry name" value="Fungal_lipase-type"/>
</dbReference>
<dbReference type="PANTHER" id="PTHR45856:SF24">
    <property type="entry name" value="FUNGAL LIPASE-LIKE DOMAIN-CONTAINING PROTEIN"/>
    <property type="match status" value="1"/>
</dbReference>
<dbReference type="GO" id="GO:0006629">
    <property type="term" value="P:lipid metabolic process"/>
    <property type="evidence" value="ECO:0007669"/>
    <property type="project" value="InterPro"/>
</dbReference>
<keyword evidence="1" id="KW-0812">Transmembrane</keyword>
<evidence type="ECO:0000256" key="1">
    <source>
        <dbReference type="SAM" id="Phobius"/>
    </source>
</evidence>
<keyword evidence="1" id="KW-0472">Membrane</keyword>
<dbReference type="Pfam" id="PF01764">
    <property type="entry name" value="Lipase_3"/>
    <property type="match status" value="1"/>
</dbReference>
<evidence type="ECO:0000259" key="2">
    <source>
        <dbReference type="Pfam" id="PF01764"/>
    </source>
</evidence>
<dbReference type="Gene3D" id="3.40.50.1820">
    <property type="entry name" value="alpha/beta hydrolase"/>
    <property type="match status" value="1"/>
</dbReference>
<dbReference type="SUPFAM" id="SSF53474">
    <property type="entry name" value="alpha/beta-Hydrolases"/>
    <property type="match status" value="1"/>
</dbReference>
<protein>
    <submittedName>
        <fullName evidence="3">Class 3 lipase</fullName>
    </submittedName>
</protein>
<feature type="domain" description="Fungal lipase-type" evidence="2">
    <location>
        <begin position="71"/>
        <end position="202"/>
    </location>
</feature>
<evidence type="ECO:0000313" key="3">
    <source>
        <dbReference type="EMBL" id="AUF82148.1"/>
    </source>
</evidence>
<dbReference type="InterPro" id="IPR029058">
    <property type="entry name" value="AB_hydrolase_fold"/>
</dbReference>
<proteinExistence type="predicted"/>
<evidence type="ECO:0000313" key="4">
    <source>
        <dbReference type="Proteomes" id="UP000244773"/>
    </source>
</evidence>
<gene>
    <name evidence="3" type="ORF">TetV_056</name>
</gene>
<dbReference type="PANTHER" id="PTHR45856">
    <property type="entry name" value="ALPHA/BETA-HYDROLASES SUPERFAMILY PROTEIN"/>
    <property type="match status" value="1"/>
</dbReference>
<dbReference type="CDD" id="cd00519">
    <property type="entry name" value="Lipase_3"/>
    <property type="match status" value="1"/>
</dbReference>